<keyword evidence="4" id="KW-0479">Metal-binding</keyword>
<dbReference type="PANTHER" id="PTHR12001:SF69">
    <property type="entry name" value="ALL TRANS-POLYPRENYL-DIPHOSPHATE SYNTHASE PDSS1"/>
    <property type="match status" value="1"/>
</dbReference>
<dbReference type="EMBL" id="JBHLXJ010000009">
    <property type="protein sequence ID" value="MFC0350049.1"/>
    <property type="molecule type" value="Genomic_DNA"/>
</dbReference>
<dbReference type="GO" id="GO:0106350">
    <property type="term" value="F:all-trans-octaprenyl-diphosphate synthase activity"/>
    <property type="evidence" value="ECO:0007669"/>
    <property type="project" value="UniProtKB-EC"/>
</dbReference>
<comment type="similarity">
    <text evidence="2 6">Belongs to the FPP/GGPP synthase family.</text>
</comment>
<comment type="caution">
    <text evidence="7">The sequence shown here is derived from an EMBL/GenBank/DDBJ whole genome shotgun (WGS) entry which is preliminary data.</text>
</comment>
<dbReference type="Pfam" id="PF00348">
    <property type="entry name" value="polyprenyl_synt"/>
    <property type="match status" value="1"/>
</dbReference>
<dbReference type="RefSeq" id="WP_390211931.1">
    <property type="nucleotide sequence ID" value="NZ_JBHLXJ010000009.1"/>
</dbReference>
<dbReference type="InterPro" id="IPR000092">
    <property type="entry name" value="Polyprenyl_synt"/>
</dbReference>
<evidence type="ECO:0000313" key="8">
    <source>
        <dbReference type="Proteomes" id="UP001589844"/>
    </source>
</evidence>
<sequence length="352" mass="38684">MQFTSNQRQIHIKFIPHFNLLLQDIPLSATPNQNTINQLIAPDMDAVNHVIRQQLHSDVALVSQISEYIINAGGKRIRPVLVLLMANAYGYQGKHHYDLAAIVEFIHTATLLHDDVVDESSMRRGRQTANALFGNAASVLVGDFLYSRAFQMMVSINSMQIMQILADATNVIAEGEVLQLLNMHDPDVTEERYLEVIRCKTAKLFEAAAEIGALISGATATQIAAAGEYGRSLGTAFQLIDDVLDYSGVAEEIGKNVGDDLREGKPTLPLIYLMKHGSEEERQLVKTCIEEGDESKFDAILKAITQSGALAYTKTEADKAATRASQAIVDLPDSAYKQALMDLAFLAVNRNH</sequence>
<name>A0ABV6IDY4_9BURK</name>
<keyword evidence="5" id="KW-0460">Magnesium</keyword>
<dbReference type="InterPro" id="IPR033749">
    <property type="entry name" value="Polyprenyl_synt_CS"/>
</dbReference>
<gene>
    <name evidence="7" type="primary">ispB</name>
    <name evidence="7" type="ORF">ACFFJH_09550</name>
</gene>
<evidence type="ECO:0000256" key="5">
    <source>
        <dbReference type="ARBA" id="ARBA00022842"/>
    </source>
</evidence>
<evidence type="ECO:0000256" key="1">
    <source>
        <dbReference type="ARBA" id="ARBA00001946"/>
    </source>
</evidence>
<dbReference type="PROSITE" id="PS00723">
    <property type="entry name" value="POLYPRENYL_SYNTHASE_1"/>
    <property type="match status" value="1"/>
</dbReference>
<evidence type="ECO:0000256" key="4">
    <source>
        <dbReference type="ARBA" id="ARBA00022723"/>
    </source>
</evidence>
<dbReference type="PANTHER" id="PTHR12001">
    <property type="entry name" value="GERANYLGERANYL PYROPHOSPHATE SYNTHASE"/>
    <property type="match status" value="1"/>
</dbReference>
<dbReference type="EC" id="2.5.1.90" evidence="7"/>
<evidence type="ECO:0000256" key="6">
    <source>
        <dbReference type="RuleBase" id="RU004466"/>
    </source>
</evidence>
<organism evidence="7 8">
    <name type="scientific">Undibacterium danionis</name>
    <dbReference type="NCBI Taxonomy" id="1812100"/>
    <lineage>
        <taxon>Bacteria</taxon>
        <taxon>Pseudomonadati</taxon>
        <taxon>Pseudomonadota</taxon>
        <taxon>Betaproteobacteria</taxon>
        <taxon>Burkholderiales</taxon>
        <taxon>Oxalobacteraceae</taxon>
        <taxon>Undibacterium</taxon>
    </lineage>
</organism>
<dbReference type="PROSITE" id="PS00444">
    <property type="entry name" value="POLYPRENYL_SYNTHASE_2"/>
    <property type="match status" value="1"/>
</dbReference>
<keyword evidence="8" id="KW-1185">Reference proteome</keyword>
<dbReference type="Proteomes" id="UP001589844">
    <property type="component" value="Unassembled WGS sequence"/>
</dbReference>
<dbReference type="SFLD" id="SFLDS00005">
    <property type="entry name" value="Isoprenoid_Synthase_Type_I"/>
    <property type="match status" value="1"/>
</dbReference>
<proteinExistence type="inferred from homology"/>
<evidence type="ECO:0000256" key="3">
    <source>
        <dbReference type="ARBA" id="ARBA00022679"/>
    </source>
</evidence>
<accession>A0ABV6IDY4</accession>
<evidence type="ECO:0000313" key="7">
    <source>
        <dbReference type="EMBL" id="MFC0350049.1"/>
    </source>
</evidence>
<dbReference type="Gene3D" id="1.10.600.10">
    <property type="entry name" value="Farnesyl Diphosphate Synthase"/>
    <property type="match status" value="1"/>
</dbReference>
<evidence type="ECO:0000256" key="2">
    <source>
        <dbReference type="ARBA" id="ARBA00006706"/>
    </source>
</evidence>
<comment type="cofactor">
    <cofactor evidence="1">
        <name>Mg(2+)</name>
        <dbReference type="ChEBI" id="CHEBI:18420"/>
    </cofactor>
</comment>
<dbReference type="CDD" id="cd00685">
    <property type="entry name" value="Trans_IPPS_HT"/>
    <property type="match status" value="1"/>
</dbReference>
<keyword evidence="3 6" id="KW-0808">Transferase</keyword>
<dbReference type="SUPFAM" id="SSF48576">
    <property type="entry name" value="Terpenoid synthases"/>
    <property type="match status" value="1"/>
</dbReference>
<reference evidence="7 8" key="1">
    <citation type="submission" date="2024-09" db="EMBL/GenBank/DDBJ databases">
        <authorList>
            <person name="Sun Q."/>
            <person name="Mori K."/>
        </authorList>
    </citation>
    <scope>NUCLEOTIDE SEQUENCE [LARGE SCALE GENOMIC DNA]</scope>
    <source>
        <strain evidence="7 8">CCM 8677</strain>
    </source>
</reference>
<dbReference type="NCBIfam" id="NF008140">
    <property type="entry name" value="PRK10888.1"/>
    <property type="match status" value="1"/>
</dbReference>
<dbReference type="InterPro" id="IPR008949">
    <property type="entry name" value="Isoprenoid_synthase_dom_sf"/>
</dbReference>
<protein>
    <submittedName>
        <fullName evidence="7">Octaprenyl diphosphate synthase</fullName>
        <ecNumber evidence="7">2.5.1.90</ecNumber>
    </submittedName>
</protein>